<keyword evidence="2" id="KW-1185">Reference proteome</keyword>
<gene>
    <name evidence="1" type="ORF">MKW98_008607</name>
</gene>
<protein>
    <submittedName>
        <fullName evidence="1">Uncharacterized protein</fullName>
    </submittedName>
</protein>
<dbReference type="EMBL" id="JAJJMB010014087">
    <property type="protein sequence ID" value="KAI3862767.1"/>
    <property type="molecule type" value="Genomic_DNA"/>
</dbReference>
<reference evidence="1" key="1">
    <citation type="submission" date="2022-04" db="EMBL/GenBank/DDBJ databases">
        <title>A functionally conserved STORR gene fusion in Papaver species that diverged 16.8 million years ago.</title>
        <authorList>
            <person name="Catania T."/>
        </authorList>
    </citation>
    <scope>NUCLEOTIDE SEQUENCE</scope>
    <source>
        <strain evidence="1">S-188037</strain>
    </source>
</reference>
<proteinExistence type="predicted"/>
<dbReference type="Proteomes" id="UP001202328">
    <property type="component" value="Unassembled WGS sequence"/>
</dbReference>
<name>A0AAD4S536_9MAGN</name>
<evidence type="ECO:0000313" key="2">
    <source>
        <dbReference type="Proteomes" id="UP001202328"/>
    </source>
</evidence>
<evidence type="ECO:0000313" key="1">
    <source>
        <dbReference type="EMBL" id="KAI3862767.1"/>
    </source>
</evidence>
<organism evidence="1 2">
    <name type="scientific">Papaver atlanticum</name>
    <dbReference type="NCBI Taxonomy" id="357466"/>
    <lineage>
        <taxon>Eukaryota</taxon>
        <taxon>Viridiplantae</taxon>
        <taxon>Streptophyta</taxon>
        <taxon>Embryophyta</taxon>
        <taxon>Tracheophyta</taxon>
        <taxon>Spermatophyta</taxon>
        <taxon>Magnoliopsida</taxon>
        <taxon>Ranunculales</taxon>
        <taxon>Papaveraceae</taxon>
        <taxon>Papaveroideae</taxon>
        <taxon>Papaver</taxon>
    </lineage>
</organism>
<dbReference type="AlphaFoldDB" id="A0AAD4S536"/>
<sequence>MYHSEEKVNSCLVNGVWNLIPVPNNALGSVVEDVENVKTDHLIANRVVWTAGKSGDFVLRDTYNALRHKETKKK</sequence>
<accession>A0AAD4S536</accession>
<comment type="caution">
    <text evidence="1">The sequence shown here is derived from an EMBL/GenBank/DDBJ whole genome shotgun (WGS) entry which is preliminary data.</text>
</comment>